<protein>
    <submittedName>
        <fullName evidence="1">Uncharacterized protein</fullName>
    </submittedName>
</protein>
<organism evidence="1 2">
    <name type="scientific">Phytophthora palmivora</name>
    <dbReference type="NCBI Taxonomy" id="4796"/>
    <lineage>
        <taxon>Eukaryota</taxon>
        <taxon>Sar</taxon>
        <taxon>Stramenopiles</taxon>
        <taxon>Oomycota</taxon>
        <taxon>Peronosporomycetes</taxon>
        <taxon>Peronosporales</taxon>
        <taxon>Peronosporaceae</taxon>
        <taxon>Phytophthora</taxon>
    </lineage>
</organism>
<evidence type="ECO:0000313" key="2">
    <source>
        <dbReference type="Proteomes" id="UP000237271"/>
    </source>
</evidence>
<proteinExistence type="predicted"/>
<sequence length="155" mass="16775">MPLIKGWAGKGRKYCARILSANKHAGRMTAVLTVRENGAKLQILFILRGVAGVTKENSEFETYPSGHFYLMQENGWISEVGQEGHRLVAVAANATVIPLPPNSTAVCQSLDVGVVGPLKATLRHSAKCTGGSAKEKRLRLFSLLLLHGMPFHIAQ</sequence>
<dbReference type="OrthoDB" id="129077at2759"/>
<reference evidence="1 2" key="1">
    <citation type="journal article" date="2017" name="Genome Biol. Evol.">
        <title>Phytophthora megakarya and P. palmivora, closely related causal agents of cacao black pod rot, underwent increases in genome sizes and gene numbers by different mechanisms.</title>
        <authorList>
            <person name="Ali S.S."/>
            <person name="Shao J."/>
            <person name="Lary D.J."/>
            <person name="Kronmiller B."/>
            <person name="Shen D."/>
            <person name="Strem M.D."/>
            <person name="Amoako-Attah I."/>
            <person name="Akrofi A.Y."/>
            <person name="Begoude B.A."/>
            <person name="Ten Hoopen G.M."/>
            <person name="Coulibaly K."/>
            <person name="Kebe B.I."/>
            <person name="Melnick R.L."/>
            <person name="Guiltinan M.J."/>
            <person name="Tyler B.M."/>
            <person name="Meinhardt L.W."/>
            <person name="Bailey B.A."/>
        </authorList>
    </citation>
    <scope>NUCLEOTIDE SEQUENCE [LARGE SCALE GENOMIC DNA]</scope>
    <source>
        <strain evidence="2">sbr112.9</strain>
    </source>
</reference>
<dbReference type="AlphaFoldDB" id="A0A2P4YEE2"/>
<keyword evidence="2" id="KW-1185">Reference proteome</keyword>
<dbReference type="EMBL" id="NCKW01003518">
    <property type="protein sequence ID" value="POM76171.1"/>
    <property type="molecule type" value="Genomic_DNA"/>
</dbReference>
<comment type="caution">
    <text evidence="1">The sequence shown here is derived from an EMBL/GenBank/DDBJ whole genome shotgun (WGS) entry which is preliminary data.</text>
</comment>
<evidence type="ECO:0000313" key="1">
    <source>
        <dbReference type="EMBL" id="POM76171.1"/>
    </source>
</evidence>
<dbReference type="Proteomes" id="UP000237271">
    <property type="component" value="Unassembled WGS sequence"/>
</dbReference>
<gene>
    <name evidence="1" type="ORF">PHPALM_6623</name>
</gene>
<name>A0A2P4YEE2_9STRA</name>
<accession>A0A2P4YEE2</accession>